<feature type="compositionally biased region" description="Polar residues" evidence="1">
    <location>
        <begin position="127"/>
        <end position="151"/>
    </location>
</feature>
<dbReference type="Proteomes" id="UP000199532">
    <property type="component" value="Unassembled WGS sequence"/>
</dbReference>
<name>A0A1H6WCJ0_9BACT</name>
<reference evidence="3 4" key="1">
    <citation type="submission" date="2016-10" db="EMBL/GenBank/DDBJ databases">
        <authorList>
            <person name="de Groot N.N."/>
        </authorList>
    </citation>
    <scope>NUCLEOTIDE SEQUENCE [LARGE SCALE GENOMIC DNA]</scope>
    <source>
        <strain evidence="3 4">DSM 19938</strain>
    </source>
</reference>
<accession>A0A1H6WCJ0</accession>
<gene>
    <name evidence="3" type="ORF">SAMN04487995_3303</name>
</gene>
<evidence type="ECO:0000256" key="1">
    <source>
        <dbReference type="SAM" id="MobiDB-lite"/>
    </source>
</evidence>
<dbReference type="RefSeq" id="WP_229209648.1">
    <property type="nucleotide sequence ID" value="NZ_FNXY01000005.1"/>
</dbReference>
<organism evidence="3 4">
    <name type="scientific">Dyadobacter koreensis</name>
    <dbReference type="NCBI Taxonomy" id="408657"/>
    <lineage>
        <taxon>Bacteria</taxon>
        <taxon>Pseudomonadati</taxon>
        <taxon>Bacteroidota</taxon>
        <taxon>Cytophagia</taxon>
        <taxon>Cytophagales</taxon>
        <taxon>Spirosomataceae</taxon>
        <taxon>Dyadobacter</taxon>
    </lineage>
</organism>
<dbReference type="STRING" id="408657.SAMN04487995_3303"/>
<feature type="region of interest" description="Disordered" evidence="1">
    <location>
        <begin position="125"/>
        <end position="151"/>
    </location>
</feature>
<dbReference type="EMBL" id="FNXY01000005">
    <property type="protein sequence ID" value="SEJ11767.1"/>
    <property type="molecule type" value="Genomic_DNA"/>
</dbReference>
<evidence type="ECO:0008006" key="5">
    <source>
        <dbReference type="Google" id="ProtNLM"/>
    </source>
</evidence>
<protein>
    <recommendedName>
        <fullName evidence="5">6-phosphogluconate dehydrogenase</fullName>
    </recommendedName>
</protein>
<feature type="transmembrane region" description="Helical" evidence="2">
    <location>
        <begin position="6"/>
        <end position="27"/>
    </location>
</feature>
<evidence type="ECO:0000313" key="4">
    <source>
        <dbReference type="Proteomes" id="UP000199532"/>
    </source>
</evidence>
<keyword evidence="4" id="KW-1185">Reference proteome</keyword>
<dbReference type="AlphaFoldDB" id="A0A1H6WCJ0"/>
<evidence type="ECO:0000313" key="3">
    <source>
        <dbReference type="EMBL" id="SEJ11767.1"/>
    </source>
</evidence>
<keyword evidence="2" id="KW-0472">Membrane</keyword>
<sequence length="151" mass="16840">MRKWVIILVLLAVVFGVLYYLTFGYYSEGKRGGFITRLSNKGYLFKTYEGELKMGGLYEGDGSLNASEWTFSVSGKNKDAITKLEEAIASGHRVSLTYEEKFFTLPWNGDTKFFVTNVEVLAGSGGATQNPNNFPKVQPEQPTEIDTTKVL</sequence>
<proteinExistence type="predicted"/>
<keyword evidence="2" id="KW-0812">Transmembrane</keyword>
<keyword evidence="2" id="KW-1133">Transmembrane helix</keyword>
<evidence type="ECO:0000256" key="2">
    <source>
        <dbReference type="SAM" id="Phobius"/>
    </source>
</evidence>